<protein>
    <submittedName>
        <fullName evidence="1">Uncharacterized protein</fullName>
    </submittedName>
</protein>
<reference evidence="1" key="1">
    <citation type="submission" date="2021-04" db="EMBL/GenBank/DDBJ databases">
        <title>Genomic characterization of endocarditis-associated Neisseria elongata subsp. nitroreducens.</title>
        <authorList>
            <person name="Schorner M."/>
            <person name="Passarelli-Araujo H."/>
            <person name="Scheffer M."/>
            <person name="Barazzetti F."/>
            <person name="Martins J."/>
            <person name="Machado H."/>
            <person name="Palmeiro J."/>
            <person name="Bazzo M."/>
        </authorList>
    </citation>
    <scope>NUCLEOTIDE SEQUENCE</scope>
    <source>
        <strain evidence="1">Nel_M001</strain>
    </source>
</reference>
<dbReference type="RefSeq" id="WP_214037508.1">
    <property type="nucleotide sequence ID" value="NZ_JAGJWT010000002.1"/>
</dbReference>
<name>A0A9X0ZSM4_NEIEL</name>
<dbReference type="AlphaFoldDB" id="A0A9X0ZSM4"/>
<gene>
    <name evidence="1" type="ORF">J8641_04420</name>
</gene>
<comment type="caution">
    <text evidence="1">The sequence shown here is derived from an EMBL/GenBank/DDBJ whole genome shotgun (WGS) entry which is preliminary data.</text>
</comment>
<proteinExistence type="predicted"/>
<dbReference type="Proteomes" id="UP000708805">
    <property type="component" value="Unassembled WGS sequence"/>
</dbReference>
<accession>A0A9X0ZSM4</accession>
<organism evidence="1 2">
    <name type="scientific">Neisseria elongata subsp. nitroreducens</name>
    <dbReference type="NCBI Taxonomy" id="90367"/>
    <lineage>
        <taxon>Bacteria</taxon>
        <taxon>Pseudomonadati</taxon>
        <taxon>Pseudomonadota</taxon>
        <taxon>Betaproteobacteria</taxon>
        <taxon>Neisseriales</taxon>
        <taxon>Neisseriaceae</taxon>
        <taxon>Neisseria</taxon>
    </lineage>
</organism>
<evidence type="ECO:0000313" key="2">
    <source>
        <dbReference type="Proteomes" id="UP000708805"/>
    </source>
</evidence>
<dbReference type="EMBL" id="JAGJWT010000002">
    <property type="protein sequence ID" value="MBS9340074.1"/>
    <property type="molecule type" value="Genomic_DNA"/>
</dbReference>
<sequence>MAEANIRINPDNTVTATLSDGKSYVLREPRAKDMDGLSQDLIKIKHTDQVQKLLAKISTPPVTRAVYGNLSMADADVFNTCLNFFSAPPSAKAEMRSALAELGYLSDSESAPATQAES</sequence>
<evidence type="ECO:0000313" key="1">
    <source>
        <dbReference type="EMBL" id="MBS9340074.1"/>
    </source>
</evidence>